<sequence>MKFKHSDINELEEKVAKYLDVGMLKRVLREVVQNNGEQIYLADYSLHAKLYEYTQDGKYGMTSADVERVCLVASLPIFKKMITYQKKYTTQAEFCTFVNSAIEETGLMKYVAYGVVCAICYSLNWIEEINSLAASDIGDFHEVKKGIGIPYSVYDMRALNDAASDNASMESNREILKYYAQLGIPKAKYLLARTMDCSKEESEGFKMMLSAANDGDSEASIFLGDYYYGKGESTWDKAYKYYTGYGHAILHPRERNNVTNILNKRQYSKWMVVANWIFVVLTLILLVCIPPFSVFRGQVIFGIIALVLEIGIALVGIKWYKDSPFTDDVSFITIVNFVIWMIFIMLRIGL</sequence>
<dbReference type="EMBL" id="JACOOX010000007">
    <property type="protein sequence ID" value="MBC5663665.1"/>
    <property type="molecule type" value="Genomic_DNA"/>
</dbReference>
<dbReference type="InterPro" id="IPR011990">
    <property type="entry name" value="TPR-like_helical_dom_sf"/>
</dbReference>
<gene>
    <name evidence="2" type="ORF">H8S09_12415</name>
</gene>
<comment type="caution">
    <text evidence="2">The sequence shown here is derived from an EMBL/GenBank/DDBJ whole genome shotgun (WGS) entry which is preliminary data.</text>
</comment>
<dbReference type="Gene3D" id="1.25.40.10">
    <property type="entry name" value="Tetratricopeptide repeat domain"/>
    <property type="match status" value="1"/>
</dbReference>
<keyword evidence="3" id="KW-1185">Reference proteome</keyword>
<feature type="transmembrane region" description="Helical" evidence="1">
    <location>
        <begin position="270"/>
        <end position="293"/>
    </location>
</feature>
<feature type="transmembrane region" description="Helical" evidence="1">
    <location>
        <begin position="299"/>
        <end position="317"/>
    </location>
</feature>
<feature type="transmembrane region" description="Helical" evidence="1">
    <location>
        <begin position="329"/>
        <end position="348"/>
    </location>
</feature>
<evidence type="ECO:0000313" key="2">
    <source>
        <dbReference type="EMBL" id="MBC5663665.1"/>
    </source>
</evidence>
<dbReference type="Proteomes" id="UP000615234">
    <property type="component" value="Unassembled WGS sequence"/>
</dbReference>
<keyword evidence="1" id="KW-0472">Membrane</keyword>
<protein>
    <submittedName>
        <fullName evidence="2">Uncharacterized protein</fullName>
    </submittedName>
</protein>
<accession>A0A8I0AQU7</accession>
<dbReference type="AlphaFoldDB" id="A0A8I0AQU7"/>
<keyword evidence="1" id="KW-1133">Transmembrane helix</keyword>
<dbReference type="RefSeq" id="WP_186847941.1">
    <property type="nucleotide sequence ID" value="NZ_JACOOX010000007.1"/>
</dbReference>
<proteinExistence type="predicted"/>
<reference evidence="2 3" key="1">
    <citation type="submission" date="2020-08" db="EMBL/GenBank/DDBJ databases">
        <title>Genome public.</title>
        <authorList>
            <person name="Liu C."/>
            <person name="Sun Q."/>
        </authorList>
    </citation>
    <scope>NUCLEOTIDE SEQUENCE [LARGE SCALE GENOMIC DNA]</scope>
    <source>
        <strain evidence="2 3">NSJ-10</strain>
    </source>
</reference>
<evidence type="ECO:0000313" key="3">
    <source>
        <dbReference type="Proteomes" id="UP000615234"/>
    </source>
</evidence>
<keyword evidence="1" id="KW-0812">Transmembrane</keyword>
<organism evidence="2 3">
    <name type="scientific">Coprococcus hominis</name>
    <name type="common">ex Liu et al. 2022</name>
    <dbReference type="NCBI Taxonomy" id="2763039"/>
    <lineage>
        <taxon>Bacteria</taxon>
        <taxon>Bacillati</taxon>
        <taxon>Bacillota</taxon>
        <taxon>Clostridia</taxon>
        <taxon>Lachnospirales</taxon>
        <taxon>Lachnospiraceae</taxon>
        <taxon>Coprococcus</taxon>
    </lineage>
</organism>
<evidence type="ECO:0000256" key="1">
    <source>
        <dbReference type="SAM" id="Phobius"/>
    </source>
</evidence>
<name>A0A8I0AQU7_9FIRM</name>